<dbReference type="Gene3D" id="3.40.50.300">
    <property type="entry name" value="P-loop containing nucleotide triphosphate hydrolases"/>
    <property type="match status" value="2"/>
</dbReference>
<dbReference type="GO" id="GO:0003682">
    <property type="term" value="F:chromatin binding"/>
    <property type="evidence" value="ECO:0007669"/>
    <property type="project" value="TreeGrafter"/>
</dbReference>
<evidence type="ECO:0000256" key="2">
    <source>
        <dbReference type="ARBA" id="ARBA00006914"/>
    </source>
</evidence>
<feature type="compositionally biased region" description="Low complexity" evidence="8">
    <location>
        <begin position="1292"/>
        <end position="1305"/>
    </location>
</feature>
<proteinExistence type="inferred from homology"/>
<dbReference type="GO" id="GO:0045815">
    <property type="term" value="P:transcription initiation-coupled chromatin remodeling"/>
    <property type="evidence" value="ECO:0007669"/>
    <property type="project" value="TreeGrafter"/>
</dbReference>
<evidence type="ECO:0000256" key="3">
    <source>
        <dbReference type="ARBA" id="ARBA00022741"/>
    </source>
</evidence>
<sequence length="1409" mass="153914">MSDSHRVFITLPPAMAAEGIPLRRSSRRKSGSSGSEYHQEDSSHHEEMPQDDEPQEEITTTRHGRRIVKRSYVETSGDEAAGPAGLFDDDQRVAPPSNSTDDDDPPRRLTRRTKINTLEGFIASDDDKPRYEMRSRVKKKRPQANGTSTAPTSKRSGPSSRAQRHARRARQDDHEDVYSPGTQHTSSPDTHPDSDVDAEGELEPDLEEEREEEEEEEDNRPYALRQRQKINYAIPPPLEEMPRPPPPPSRPGPSRKRTRTGPGWSASGAELGRWMGMGGPADDSDSDNPANAPRTPRKPVAMGFASTPSNMGNLGLGKVGDAALADADPLGVNANVTFDEVGGLDDHIHALKEMTLLPLLYPEVFQQFRVTPPRGVLFHGPPGTGKTLLARALAASCRTNGRQITFFMRKGADILSKWVGEAERQLRLLFDEARAHQPSIIFFDEIDGLAPVRSSKQDQIHASIVATLLALMDGMDGRGSVVVIGATNRPDALDPALRRPGRFDREFYFGLPNAEARERILGIMTRGWKGWGEEEGGERVKGLAALTKGYGGADLRALCTEAALNAVQRRYPQIYKTSERLLLKPDTIEVGLRDFMISIKKLVPAAARSSASVAAPLPQQLTPLLGDALERVKSAIALVLPVDKKLSALEEAEFEDPGGEGGALERELTMQAMASLRVYRPRVVLHGAVGMGQTFVGAAALHHLEGYHVQSLELGALLSDSTRTPEAAIVQLFVEAKRHAPAVVYIPALRGWCAAVSETARATVRAMLDTLAPADPVLLLAVVDGHFSDLPRDVRAWFGIGGGGRVELGVPDAEARAAFFTGLVRDVRRPPSEFADGMPRRKRVLEVLEVAPPLEPRKPSAAELAVQEENDQRVIALLKYRLEPILTQLKRKFKRFTKRATEEYVFEGMEDVQQQQQQPHLNESLEVLTTTIEVQAEPNGSINIMEQDHVVHPPVNGHVNGIVQPEAPAPPVQHRPELYDMDLERMHTHLYKGRYLTPQDFLDDVGKIVHNAAARQAEDLDRLYKAQAMFTATQVSIHEFDPQLRVECERMAVRERARREEARVAVVAANAVNGNTANANGKGKGKERENGGGSGSGSGNGSGTEGAPGARRSARHNGLQPELTITDPVQLERRLKRQRADGAGTDSHGSDEDGAEGRDAKRSRMAAAVADDYGADELNLAPSRPLAVRFASDQPRPMDVMQPLDPIQQQQPPIDPALYSTSPNTYASDAMAVDSPPSHPSGFDSSLLNPAPASTFANDDPFIAGLSNSDQSHARSPNSTPSMPIHSLLQTAPAAAAGPSSAPSPSQRPKSLEPAPVPPPIPVVVERTPTPPLPDFHIDDELVAQLESALCDRTFNLTIEQLEQLRATCLATVWRHRTTWDRDPAVRELQDLVKEFVDQVGADESDVEM</sequence>
<evidence type="ECO:0000256" key="1">
    <source>
        <dbReference type="ARBA" id="ARBA00004123"/>
    </source>
</evidence>
<feature type="compositionally biased region" description="Polar residues" evidence="8">
    <location>
        <begin position="180"/>
        <end position="189"/>
    </location>
</feature>
<dbReference type="SUPFAM" id="SSF52540">
    <property type="entry name" value="P-loop containing nucleoside triphosphate hydrolases"/>
    <property type="match status" value="2"/>
</dbReference>
<comment type="similarity">
    <text evidence="2">Belongs to the AAA ATPase family.</text>
</comment>
<dbReference type="InterPro" id="IPR036427">
    <property type="entry name" value="Bromodomain-like_sf"/>
</dbReference>
<evidence type="ECO:0000313" key="10">
    <source>
        <dbReference type="EMBL" id="KAJ7735140.1"/>
    </source>
</evidence>
<gene>
    <name evidence="10" type="ORF">DFH07DRAFT_893683</name>
</gene>
<feature type="region of interest" description="Disordered" evidence="8">
    <location>
        <begin position="1"/>
        <end position="300"/>
    </location>
</feature>
<evidence type="ECO:0000259" key="9">
    <source>
        <dbReference type="SMART" id="SM00382"/>
    </source>
</evidence>
<keyword evidence="11" id="KW-1185">Reference proteome</keyword>
<accession>A0AAD7MWC6</accession>
<organism evidence="10 11">
    <name type="scientific">Mycena maculata</name>
    <dbReference type="NCBI Taxonomy" id="230809"/>
    <lineage>
        <taxon>Eukaryota</taxon>
        <taxon>Fungi</taxon>
        <taxon>Dikarya</taxon>
        <taxon>Basidiomycota</taxon>
        <taxon>Agaricomycotina</taxon>
        <taxon>Agaricomycetes</taxon>
        <taxon>Agaricomycetidae</taxon>
        <taxon>Agaricales</taxon>
        <taxon>Marasmiineae</taxon>
        <taxon>Mycenaceae</taxon>
        <taxon>Mycena</taxon>
    </lineage>
</organism>
<dbReference type="GO" id="GO:0006337">
    <property type="term" value="P:nucleosome disassembly"/>
    <property type="evidence" value="ECO:0007669"/>
    <property type="project" value="TreeGrafter"/>
</dbReference>
<dbReference type="GO" id="GO:0006334">
    <property type="term" value="P:nucleosome assembly"/>
    <property type="evidence" value="ECO:0007669"/>
    <property type="project" value="TreeGrafter"/>
</dbReference>
<feature type="compositionally biased region" description="Gly residues" evidence="8">
    <location>
        <begin position="1091"/>
        <end position="1106"/>
    </location>
</feature>
<dbReference type="PROSITE" id="PS00674">
    <property type="entry name" value="AAA"/>
    <property type="match status" value="1"/>
</dbReference>
<evidence type="ECO:0000256" key="4">
    <source>
        <dbReference type="ARBA" id="ARBA00022801"/>
    </source>
</evidence>
<dbReference type="Proteomes" id="UP001215280">
    <property type="component" value="Unassembled WGS sequence"/>
</dbReference>
<evidence type="ECO:0000256" key="8">
    <source>
        <dbReference type="SAM" id="MobiDB-lite"/>
    </source>
</evidence>
<dbReference type="InterPro" id="IPR003959">
    <property type="entry name" value="ATPase_AAA_core"/>
</dbReference>
<feature type="compositionally biased region" description="Pro residues" evidence="8">
    <location>
        <begin position="234"/>
        <end position="251"/>
    </location>
</feature>
<evidence type="ECO:0000256" key="6">
    <source>
        <dbReference type="ARBA" id="ARBA00023117"/>
    </source>
</evidence>
<dbReference type="EMBL" id="JARJLG010000157">
    <property type="protein sequence ID" value="KAJ7735140.1"/>
    <property type="molecule type" value="Genomic_DNA"/>
</dbReference>
<feature type="compositionally biased region" description="Basic and acidic residues" evidence="8">
    <location>
        <begin position="125"/>
        <end position="135"/>
    </location>
</feature>
<dbReference type="Pfam" id="PF00004">
    <property type="entry name" value="AAA"/>
    <property type="match status" value="1"/>
</dbReference>
<feature type="domain" description="AAA+ ATPase" evidence="9">
    <location>
        <begin position="372"/>
        <end position="513"/>
    </location>
</feature>
<dbReference type="GO" id="GO:0005634">
    <property type="term" value="C:nucleus"/>
    <property type="evidence" value="ECO:0007669"/>
    <property type="project" value="UniProtKB-SubCell"/>
</dbReference>
<evidence type="ECO:0000256" key="7">
    <source>
        <dbReference type="ARBA" id="ARBA00023242"/>
    </source>
</evidence>
<dbReference type="SUPFAM" id="SSF47370">
    <property type="entry name" value="Bromodomain"/>
    <property type="match status" value="1"/>
</dbReference>
<keyword evidence="7" id="KW-0539">Nucleus</keyword>
<feature type="compositionally biased region" description="Low complexity" evidence="8">
    <location>
        <begin position="1202"/>
        <end position="1212"/>
    </location>
</feature>
<dbReference type="GO" id="GO:0016887">
    <property type="term" value="F:ATP hydrolysis activity"/>
    <property type="evidence" value="ECO:0007669"/>
    <property type="project" value="InterPro"/>
</dbReference>
<keyword evidence="4" id="KW-0378">Hydrolase</keyword>
<dbReference type="Gene3D" id="1.10.8.60">
    <property type="match status" value="1"/>
</dbReference>
<dbReference type="PANTHER" id="PTHR23069:SF0">
    <property type="entry name" value="TAT-BINDING HOMOLOG 7"/>
    <property type="match status" value="1"/>
</dbReference>
<name>A0AAD7MWC6_9AGAR</name>
<dbReference type="InterPro" id="IPR041569">
    <property type="entry name" value="AAA_lid_3"/>
</dbReference>
<evidence type="ECO:0000256" key="5">
    <source>
        <dbReference type="ARBA" id="ARBA00022840"/>
    </source>
</evidence>
<feature type="compositionally biased region" description="Polar residues" evidence="8">
    <location>
        <begin position="144"/>
        <end position="160"/>
    </location>
</feature>
<feature type="compositionally biased region" description="Basic and acidic residues" evidence="8">
    <location>
        <begin position="37"/>
        <end position="48"/>
    </location>
</feature>
<dbReference type="GO" id="GO:0042393">
    <property type="term" value="F:histone binding"/>
    <property type="evidence" value="ECO:0007669"/>
    <property type="project" value="TreeGrafter"/>
</dbReference>
<comment type="caution">
    <text evidence="10">The sequence shown here is derived from an EMBL/GenBank/DDBJ whole genome shotgun (WGS) entry which is preliminary data.</text>
</comment>
<dbReference type="InterPro" id="IPR027417">
    <property type="entry name" value="P-loop_NTPase"/>
</dbReference>
<dbReference type="Gene3D" id="1.20.920.10">
    <property type="entry name" value="Bromodomain-like"/>
    <property type="match status" value="1"/>
</dbReference>
<dbReference type="FunFam" id="3.40.50.300:FF:001218">
    <property type="entry name" value="AAA family ATPase, putative"/>
    <property type="match status" value="1"/>
</dbReference>
<keyword evidence="6" id="KW-0103">Bromodomain</keyword>
<dbReference type="Pfam" id="PF17862">
    <property type="entry name" value="AAA_lid_3"/>
    <property type="match status" value="1"/>
</dbReference>
<dbReference type="InterPro" id="IPR003960">
    <property type="entry name" value="ATPase_AAA_CS"/>
</dbReference>
<dbReference type="InterPro" id="IPR003593">
    <property type="entry name" value="AAA+_ATPase"/>
</dbReference>
<comment type="subcellular location">
    <subcellularLocation>
        <location evidence="1">Nucleus</location>
    </subcellularLocation>
</comment>
<keyword evidence="3" id="KW-0547">Nucleotide-binding</keyword>
<evidence type="ECO:0000313" key="11">
    <source>
        <dbReference type="Proteomes" id="UP001215280"/>
    </source>
</evidence>
<protein>
    <submittedName>
        <fullName evidence="10">AAA-domain-containing protein</fullName>
    </submittedName>
</protein>
<feature type="compositionally biased region" description="Acidic residues" evidence="8">
    <location>
        <begin position="195"/>
        <end position="218"/>
    </location>
</feature>
<dbReference type="FunFam" id="3.40.50.300:FF:000061">
    <property type="entry name" value="ATPase family, AAA domain-containing 2"/>
    <property type="match status" value="1"/>
</dbReference>
<feature type="region of interest" description="Disordered" evidence="8">
    <location>
        <begin position="1074"/>
        <end position="1321"/>
    </location>
</feature>
<feature type="compositionally biased region" description="Basic and acidic residues" evidence="8">
    <location>
        <begin position="1148"/>
        <end position="1162"/>
    </location>
</feature>
<dbReference type="GO" id="GO:0005524">
    <property type="term" value="F:ATP binding"/>
    <property type="evidence" value="ECO:0007669"/>
    <property type="project" value="UniProtKB-KW"/>
</dbReference>
<feature type="compositionally biased region" description="Polar residues" evidence="8">
    <location>
        <begin position="1266"/>
        <end position="1282"/>
    </location>
</feature>
<reference evidence="10" key="1">
    <citation type="submission" date="2023-03" db="EMBL/GenBank/DDBJ databases">
        <title>Massive genome expansion in bonnet fungi (Mycena s.s.) driven by repeated elements and novel gene families across ecological guilds.</title>
        <authorList>
            <consortium name="Lawrence Berkeley National Laboratory"/>
            <person name="Harder C.B."/>
            <person name="Miyauchi S."/>
            <person name="Viragh M."/>
            <person name="Kuo A."/>
            <person name="Thoen E."/>
            <person name="Andreopoulos B."/>
            <person name="Lu D."/>
            <person name="Skrede I."/>
            <person name="Drula E."/>
            <person name="Henrissat B."/>
            <person name="Morin E."/>
            <person name="Kohler A."/>
            <person name="Barry K."/>
            <person name="LaButti K."/>
            <person name="Morin E."/>
            <person name="Salamov A."/>
            <person name="Lipzen A."/>
            <person name="Mereny Z."/>
            <person name="Hegedus B."/>
            <person name="Baldrian P."/>
            <person name="Stursova M."/>
            <person name="Weitz H."/>
            <person name="Taylor A."/>
            <person name="Grigoriev I.V."/>
            <person name="Nagy L.G."/>
            <person name="Martin F."/>
            <person name="Kauserud H."/>
        </authorList>
    </citation>
    <scope>NUCLEOTIDE SEQUENCE</scope>
    <source>
        <strain evidence="10">CBHHK188m</strain>
    </source>
</reference>
<dbReference type="InterPro" id="IPR045199">
    <property type="entry name" value="ATAD2-like"/>
</dbReference>
<keyword evidence="5" id="KW-0067">ATP-binding</keyword>
<dbReference type="PANTHER" id="PTHR23069">
    <property type="entry name" value="AAA DOMAIN-CONTAINING"/>
    <property type="match status" value="1"/>
</dbReference>
<dbReference type="SMART" id="SM00382">
    <property type="entry name" value="AAA"/>
    <property type="match status" value="1"/>
</dbReference>